<organism evidence="1 2">
    <name type="scientific">Phytophthora sojae (strain P6497)</name>
    <name type="common">Soybean stem and root rot agent</name>
    <name type="synonym">Phytophthora megasperma f. sp. glycines</name>
    <dbReference type="NCBI Taxonomy" id="1094619"/>
    <lineage>
        <taxon>Eukaryota</taxon>
        <taxon>Sar</taxon>
        <taxon>Stramenopiles</taxon>
        <taxon>Oomycota</taxon>
        <taxon>Peronosporomycetes</taxon>
        <taxon>Peronosporales</taxon>
        <taxon>Peronosporaceae</taxon>
        <taxon>Phytophthora</taxon>
    </lineage>
</organism>
<reference evidence="1 2" key="1">
    <citation type="journal article" date="2006" name="Science">
        <title>Phytophthora genome sequences uncover evolutionary origins and mechanisms of pathogenesis.</title>
        <authorList>
            <person name="Tyler B.M."/>
            <person name="Tripathy S."/>
            <person name="Zhang X."/>
            <person name="Dehal P."/>
            <person name="Jiang R.H."/>
            <person name="Aerts A."/>
            <person name="Arredondo F.D."/>
            <person name="Baxter L."/>
            <person name="Bensasson D."/>
            <person name="Beynon J.L."/>
            <person name="Chapman J."/>
            <person name="Damasceno C.M."/>
            <person name="Dorrance A.E."/>
            <person name="Dou D."/>
            <person name="Dickerman A.W."/>
            <person name="Dubchak I.L."/>
            <person name="Garbelotto M."/>
            <person name="Gijzen M."/>
            <person name="Gordon S.G."/>
            <person name="Govers F."/>
            <person name="Grunwald N.J."/>
            <person name="Huang W."/>
            <person name="Ivors K.L."/>
            <person name="Jones R.W."/>
            <person name="Kamoun S."/>
            <person name="Krampis K."/>
            <person name="Lamour K.H."/>
            <person name="Lee M.K."/>
            <person name="McDonald W.H."/>
            <person name="Medina M."/>
            <person name="Meijer H.J."/>
            <person name="Nordberg E.K."/>
            <person name="Maclean D.J."/>
            <person name="Ospina-Giraldo M.D."/>
            <person name="Morris P.F."/>
            <person name="Phuntumart V."/>
            <person name="Putnam N.H."/>
            <person name="Rash S."/>
            <person name="Rose J.K."/>
            <person name="Sakihama Y."/>
            <person name="Salamov A.A."/>
            <person name="Savidor A."/>
            <person name="Scheuring C.F."/>
            <person name="Smith B.M."/>
            <person name="Sobral B.W."/>
            <person name="Terry A."/>
            <person name="Torto-Alalibo T.A."/>
            <person name="Win J."/>
            <person name="Xu Z."/>
            <person name="Zhang H."/>
            <person name="Grigoriev I.V."/>
            <person name="Rokhsar D.S."/>
            <person name="Boore J.L."/>
        </authorList>
    </citation>
    <scope>NUCLEOTIDE SEQUENCE [LARGE SCALE GENOMIC DNA]</scope>
    <source>
        <strain evidence="1 2">P6497</strain>
    </source>
</reference>
<gene>
    <name evidence="1" type="ORF">PHYSODRAFT_507126</name>
</gene>
<evidence type="ECO:0000313" key="1">
    <source>
        <dbReference type="EMBL" id="EGZ14994.1"/>
    </source>
</evidence>
<dbReference type="InParanoid" id="G4ZME1"/>
<protein>
    <submittedName>
        <fullName evidence="1">Uncharacterized protein</fullName>
    </submittedName>
</protein>
<name>G4ZME1_PHYSP</name>
<dbReference type="Proteomes" id="UP000002640">
    <property type="component" value="Unassembled WGS sequence"/>
</dbReference>
<sequence length="262" mass="29850">MRAHNAVWIFAPVVGNRYARWYASFRQTLPELERRTRDTTFLCGRGGDKIWDAWRDIGAEERARLIQAAPDSSFPNATYGIMDEHHYGQEDYGQDGHRQNDYGQDDYGQEDCGHNLQTRFAEMERARNNYYTVLIKEQDLRIHAAYNGGNMVGIIEAAVAGAQNAVVLTRIKDKHKTVEDAFSAVPLRLDDVLAVLMGTAQFEPDPEYDQPDPRFAAARIRRAKRRYNDTKSALYKLCVELGADEPGEIVIGNRTSRFFGRV</sequence>
<proteinExistence type="predicted"/>
<dbReference type="GeneID" id="20658707"/>
<dbReference type="RefSeq" id="XP_009528743.1">
    <property type="nucleotide sequence ID" value="XM_009530448.1"/>
</dbReference>
<dbReference type="EMBL" id="JH159155">
    <property type="protein sequence ID" value="EGZ14994.1"/>
    <property type="molecule type" value="Genomic_DNA"/>
</dbReference>
<dbReference type="KEGG" id="psoj:PHYSODRAFT_507126"/>
<evidence type="ECO:0000313" key="2">
    <source>
        <dbReference type="Proteomes" id="UP000002640"/>
    </source>
</evidence>
<keyword evidence="2" id="KW-1185">Reference proteome</keyword>
<dbReference type="AlphaFoldDB" id="G4ZME1"/>
<accession>G4ZME1</accession>